<organism evidence="2 3">
    <name type="scientific">Pleurodeles waltl</name>
    <name type="common">Iberian ribbed newt</name>
    <dbReference type="NCBI Taxonomy" id="8319"/>
    <lineage>
        <taxon>Eukaryota</taxon>
        <taxon>Metazoa</taxon>
        <taxon>Chordata</taxon>
        <taxon>Craniata</taxon>
        <taxon>Vertebrata</taxon>
        <taxon>Euteleostomi</taxon>
        <taxon>Amphibia</taxon>
        <taxon>Batrachia</taxon>
        <taxon>Caudata</taxon>
        <taxon>Salamandroidea</taxon>
        <taxon>Salamandridae</taxon>
        <taxon>Pleurodelinae</taxon>
        <taxon>Pleurodeles</taxon>
    </lineage>
</organism>
<sequence>MIALLGASTGKTKSEDDRTETDTPDGRSPNKSENEGNSDRRGADKGEKEHHGLKTETEGTKLEEQDDHFVTIESSGPR</sequence>
<evidence type="ECO:0000256" key="1">
    <source>
        <dbReference type="SAM" id="MobiDB-lite"/>
    </source>
</evidence>
<evidence type="ECO:0000313" key="3">
    <source>
        <dbReference type="Proteomes" id="UP001066276"/>
    </source>
</evidence>
<feature type="compositionally biased region" description="Basic and acidic residues" evidence="1">
    <location>
        <begin position="12"/>
        <end position="70"/>
    </location>
</feature>
<reference evidence="2" key="1">
    <citation type="journal article" date="2022" name="bioRxiv">
        <title>Sequencing and chromosome-scale assembly of the giantPleurodeles waltlgenome.</title>
        <authorList>
            <person name="Brown T."/>
            <person name="Elewa A."/>
            <person name="Iarovenko S."/>
            <person name="Subramanian E."/>
            <person name="Araus A.J."/>
            <person name="Petzold A."/>
            <person name="Susuki M."/>
            <person name="Suzuki K.-i.T."/>
            <person name="Hayashi T."/>
            <person name="Toyoda A."/>
            <person name="Oliveira C."/>
            <person name="Osipova E."/>
            <person name="Leigh N.D."/>
            <person name="Simon A."/>
            <person name="Yun M.H."/>
        </authorList>
    </citation>
    <scope>NUCLEOTIDE SEQUENCE</scope>
    <source>
        <strain evidence="2">20211129_DDA</strain>
        <tissue evidence="2">Liver</tissue>
    </source>
</reference>
<dbReference type="EMBL" id="JANPWB010000009">
    <property type="protein sequence ID" value="KAJ1149551.1"/>
    <property type="molecule type" value="Genomic_DNA"/>
</dbReference>
<comment type="caution">
    <text evidence="2">The sequence shown here is derived from an EMBL/GenBank/DDBJ whole genome shotgun (WGS) entry which is preliminary data.</text>
</comment>
<keyword evidence="3" id="KW-1185">Reference proteome</keyword>
<proteinExistence type="predicted"/>
<gene>
    <name evidence="2" type="ORF">NDU88_002358</name>
</gene>
<accession>A0AAV7RAQ7</accession>
<feature type="region of interest" description="Disordered" evidence="1">
    <location>
        <begin position="1"/>
        <end position="78"/>
    </location>
</feature>
<dbReference type="AlphaFoldDB" id="A0AAV7RAQ7"/>
<dbReference type="Proteomes" id="UP001066276">
    <property type="component" value="Chromosome 5"/>
</dbReference>
<name>A0AAV7RAQ7_PLEWA</name>
<protein>
    <submittedName>
        <fullName evidence="2">Uncharacterized protein</fullName>
    </submittedName>
</protein>
<evidence type="ECO:0000313" key="2">
    <source>
        <dbReference type="EMBL" id="KAJ1149551.1"/>
    </source>
</evidence>